<evidence type="ECO:0008006" key="12">
    <source>
        <dbReference type="Google" id="ProtNLM"/>
    </source>
</evidence>
<dbReference type="PANTHER" id="PTHR12982:SF0">
    <property type="entry name" value="PHOSPHATIDYLINOSITOL N-ACETYLGLUCOSAMINYLTRANSFERASE SUBUNIT C"/>
    <property type="match status" value="1"/>
</dbReference>
<dbReference type="GO" id="GO:0006506">
    <property type="term" value="P:GPI anchor biosynthetic process"/>
    <property type="evidence" value="ECO:0007669"/>
    <property type="project" value="UniProtKB-KW"/>
</dbReference>
<keyword evidence="7 9" id="KW-0472">Membrane</keyword>
<feature type="transmembrane region" description="Helical" evidence="9">
    <location>
        <begin position="286"/>
        <end position="305"/>
    </location>
</feature>
<feature type="region of interest" description="Disordered" evidence="8">
    <location>
        <begin position="1"/>
        <end position="34"/>
    </location>
</feature>
<comment type="pathway">
    <text evidence="2">Glycolipid biosynthesis; glycosylphosphatidylinositol-anchor biosynthesis.</text>
</comment>
<evidence type="ECO:0000256" key="1">
    <source>
        <dbReference type="ARBA" id="ARBA00004141"/>
    </source>
</evidence>
<comment type="caution">
    <text evidence="10">The sequence shown here is derived from an EMBL/GenBank/DDBJ whole genome shotgun (WGS) entry which is preliminary data.</text>
</comment>
<evidence type="ECO:0000256" key="3">
    <source>
        <dbReference type="ARBA" id="ARBA00008321"/>
    </source>
</evidence>
<feature type="transmembrane region" description="Helical" evidence="9">
    <location>
        <begin position="191"/>
        <end position="212"/>
    </location>
</feature>
<name>A0ABD3QV36_9STRA</name>
<dbReference type="GO" id="GO:0016020">
    <property type="term" value="C:membrane"/>
    <property type="evidence" value="ECO:0007669"/>
    <property type="project" value="UniProtKB-SubCell"/>
</dbReference>
<evidence type="ECO:0000256" key="5">
    <source>
        <dbReference type="ARBA" id="ARBA00022692"/>
    </source>
</evidence>
<reference evidence="10 11" key="1">
    <citation type="journal article" date="2020" name="G3 (Bethesda)">
        <title>Improved Reference Genome for Cyclotella cryptica CCMP332, a Model for Cell Wall Morphogenesis, Salinity Adaptation, and Lipid Production in Diatoms (Bacillariophyta).</title>
        <authorList>
            <person name="Roberts W.R."/>
            <person name="Downey K.M."/>
            <person name="Ruck E.C."/>
            <person name="Traller J.C."/>
            <person name="Alverson A.J."/>
        </authorList>
    </citation>
    <scope>NUCLEOTIDE SEQUENCE [LARGE SCALE GENOMIC DNA]</scope>
    <source>
        <strain evidence="10 11">CCMP332</strain>
    </source>
</reference>
<feature type="transmembrane region" description="Helical" evidence="9">
    <location>
        <begin position="137"/>
        <end position="155"/>
    </location>
</feature>
<dbReference type="Pfam" id="PF06432">
    <property type="entry name" value="GPI2"/>
    <property type="match status" value="1"/>
</dbReference>
<evidence type="ECO:0000256" key="6">
    <source>
        <dbReference type="ARBA" id="ARBA00022989"/>
    </source>
</evidence>
<evidence type="ECO:0000256" key="7">
    <source>
        <dbReference type="ARBA" id="ARBA00023136"/>
    </source>
</evidence>
<organism evidence="10 11">
    <name type="scientific">Cyclotella cryptica</name>
    <dbReference type="NCBI Taxonomy" id="29204"/>
    <lineage>
        <taxon>Eukaryota</taxon>
        <taxon>Sar</taxon>
        <taxon>Stramenopiles</taxon>
        <taxon>Ochrophyta</taxon>
        <taxon>Bacillariophyta</taxon>
        <taxon>Coscinodiscophyceae</taxon>
        <taxon>Thalassiosirophycidae</taxon>
        <taxon>Stephanodiscales</taxon>
        <taxon>Stephanodiscaceae</taxon>
        <taxon>Cyclotella</taxon>
    </lineage>
</organism>
<evidence type="ECO:0000256" key="9">
    <source>
        <dbReference type="SAM" id="Phobius"/>
    </source>
</evidence>
<evidence type="ECO:0000256" key="4">
    <source>
        <dbReference type="ARBA" id="ARBA00022502"/>
    </source>
</evidence>
<evidence type="ECO:0000313" key="10">
    <source>
        <dbReference type="EMBL" id="KAL3804318.1"/>
    </source>
</evidence>
<dbReference type="InterPro" id="IPR009450">
    <property type="entry name" value="Plno_GlcNAc_GPI2"/>
</dbReference>
<evidence type="ECO:0000256" key="8">
    <source>
        <dbReference type="SAM" id="MobiDB-lite"/>
    </source>
</evidence>
<dbReference type="Proteomes" id="UP001516023">
    <property type="component" value="Unassembled WGS sequence"/>
</dbReference>
<dbReference type="EMBL" id="JABMIG020000008">
    <property type="protein sequence ID" value="KAL3804318.1"/>
    <property type="molecule type" value="Genomic_DNA"/>
</dbReference>
<keyword evidence="11" id="KW-1185">Reference proteome</keyword>
<dbReference type="AlphaFoldDB" id="A0ABD3QV36"/>
<feature type="transmembrane region" description="Helical" evidence="9">
    <location>
        <begin position="317"/>
        <end position="337"/>
    </location>
</feature>
<protein>
    <recommendedName>
        <fullName evidence="12">Phosphatidylinositol N-acetylglucosaminyltransferase</fullName>
    </recommendedName>
</protein>
<feature type="compositionally biased region" description="Polar residues" evidence="8">
    <location>
        <begin position="15"/>
        <end position="26"/>
    </location>
</feature>
<keyword evidence="6 9" id="KW-1133">Transmembrane helix</keyword>
<comment type="subcellular location">
    <subcellularLocation>
        <location evidence="1">Membrane</location>
        <topology evidence="1">Multi-pass membrane protein</topology>
    </subcellularLocation>
</comment>
<feature type="transmembrane region" description="Helical" evidence="9">
    <location>
        <begin position="218"/>
        <end position="237"/>
    </location>
</feature>
<feature type="transmembrane region" description="Helical" evidence="9">
    <location>
        <begin position="343"/>
        <end position="363"/>
    </location>
</feature>
<proteinExistence type="inferred from homology"/>
<keyword evidence="4" id="KW-0337">GPI-anchor biosynthesis</keyword>
<gene>
    <name evidence="10" type="ORF">HJC23_011246</name>
</gene>
<dbReference type="PANTHER" id="PTHR12982">
    <property type="entry name" value="PHOSPHATIDYLINOSITOL GLYCAN, CLASS C"/>
    <property type="match status" value="1"/>
</dbReference>
<keyword evidence="5 9" id="KW-0812">Transmembrane</keyword>
<comment type="similarity">
    <text evidence="3">Belongs to the PIGC family.</text>
</comment>
<accession>A0ABD3QV36</accession>
<evidence type="ECO:0000256" key="2">
    <source>
        <dbReference type="ARBA" id="ARBA00004687"/>
    </source>
</evidence>
<feature type="transmembrane region" description="Helical" evidence="9">
    <location>
        <begin position="258"/>
        <end position="280"/>
    </location>
</feature>
<evidence type="ECO:0000313" key="11">
    <source>
        <dbReference type="Proteomes" id="UP001516023"/>
    </source>
</evidence>
<sequence>MSRPQSHCLWRPLDQTASNGSSSKISAPTHDEEEREFHRIRSIRCLDEILRCDSINGETDSHSHVQDSPLVIIRPPPRSLVDLMNSSLVVGQELALTAFLLAVHRVIIHEESTRAAGQHREVARQTLLVVDHLDRESSIAMVLVYATLLVIVYFNQKSLCQSTTKPHEIFQTPYNVQQGQRRKAMVRMSDAILLAAILRLMSGVIHTLTASYSSDTVYALSITGLIIHLLACDYNYANGISIDGDGQSPSLNTFAHPRPAFLGGTVSLNAVFFSTALLVSRIQSDASSYAFVSLVVTLFAFYPATRHNIARGYPNTLWGSPCFIITLTLSVSVWLITTSLEKIIFLGVQWIILILSPCIQWNLQKHKQIIMGPWDIAHVSTVGVGRIKYVGNAANVY</sequence>